<dbReference type="GO" id="GO:0008270">
    <property type="term" value="F:zinc ion binding"/>
    <property type="evidence" value="ECO:0007669"/>
    <property type="project" value="UniProtKB-KW"/>
</dbReference>
<dbReference type="GO" id="GO:0016020">
    <property type="term" value="C:membrane"/>
    <property type="evidence" value="ECO:0007669"/>
    <property type="project" value="UniProtKB-SubCell"/>
</dbReference>
<keyword evidence="3" id="KW-0479">Metal-binding</keyword>
<dbReference type="GO" id="GO:0031849">
    <property type="term" value="F:olfactory receptor binding"/>
    <property type="evidence" value="ECO:0007669"/>
    <property type="project" value="TreeGrafter"/>
</dbReference>
<evidence type="ECO:0000259" key="8">
    <source>
        <dbReference type="Pfam" id="PF13695"/>
    </source>
</evidence>
<evidence type="ECO:0000256" key="7">
    <source>
        <dbReference type="ARBA" id="ARBA00023136"/>
    </source>
</evidence>
<reference evidence="9 10" key="1">
    <citation type="submission" date="2019-07" db="EMBL/GenBank/DDBJ databases">
        <authorList>
            <person name="Jastrzebski P J."/>
            <person name="Paukszto L."/>
            <person name="Jastrzebski P J."/>
        </authorList>
    </citation>
    <scope>NUCLEOTIDE SEQUENCE [LARGE SCALE GENOMIC DNA]</scope>
    <source>
        <strain evidence="9 10">WMS-il1</strain>
    </source>
</reference>
<keyword evidence="4" id="KW-0863">Zinc-finger</keyword>
<dbReference type="PANTHER" id="PTHR14402">
    <property type="entry name" value="RECEPTOR TRANSPORTING PROTEIN"/>
    <property type="match status" value="1"/>
</dbReference>
<protein>
    <recommendedName>
        <fullName evidence="8">3CxxC-type domain-containing protein</fullName>
    </recommendedName>
</protein>
<evidence type="ECO:0000256" key="5">
    <source>
        <dbReference type="ARBA" id="ARBA00022833"/>
    </source>
</evidence>
<dbReference type="InterPro" id="IPR027377">
    <property type="entry name" value="ZAR1/RTP1-5-like_Znf-3CxxC"/>
</dbReference>
<sequence length="268" mass="30870">MNHPKIRERIQVESATTKLTNRTSNITRLCNHLRTIGHPPACTPLTESINTRNLPRPCEEKSSHEPMVNAYTMRLRYDSPIGDMPSICTCESCINDYLYVYEKRNVAGLLSLPVSSSEASREVGEDFYFWLQQNIHIVWIGTFYRLFVYPTKLIWQLRPFDSPGEIPPSNCIWGVTESAKVRFTCVDCGKVWTSISALASFALCLENENGQQKWILWFSLHGQTCSDCVANASPPKLHYGTWYPHEVFRVMRNVHCKIEREVFNQMTI</sequence>
<keyword evidence="5" id="KW-0862">Zinc</keyword>
<evidence type="ECO:0000256" key="6">
    <source>
        <dbReference type="ARBA" id="ARBA00022989"/>
    </source>
</evidence>
<dbReference type="InterPro" id="IPR026096">
    <property type="entry name" value="R-trans_p"/>
</dbReference>
<name>A0A564YCX0_HYMDI</name>
<dbReference type="GO" id="GO:0006612">
    <property type="term" value="P:protein targeting to membrane"/>
    <property type="evidence" value="ECO:0007669"/>
    <property type="project" value="TreeGrafter"/>
</dbReference>
<dbReference type="Proteomes" id="UP000321570">
    <property type="component" value="Unassembled WGS sequence"/>
</dbReference>
<keyword evidence="7" id="KW-0472">Membrane</keyword>
<dbReference type="AlphaFoldDB" id="A0A564YCX0"/>
<organism evidence="9 10">
    <name type="scientific">Hymenolepis diminuta</name>
    <name type="common">Rat tapeworm</name>
    <dbReference type="NCBI Taxonomy" id="6216"/>
    <lineage>
        <taxon>Eukaryota</taxon>
        <taxon>Metazoa</taxon>
        <taxon>Spiralia</taxon>
        <taxon>Lophotrochozoa</taxon>
        <taxon>Platyhelminthes</taxon>
        <taxon>Cestoda</taxon>
        <taxon>Eucestoda</taxon>
        <taxon>Cyclophyllidea</taxon>
        <taxon>Hymenolepididae</taxon>
        <taxon>Hymenolepis</taxon>
    </lineage>
</organism>
<keyword evidence="10" id="KW-1185">Reference proteome</keyword>
<evidence type="ECO:0000313" key="9">
    <source>
        <dbReference type="EMBL" id="VUZ45060.1"/>
    </source>
</evidence>
<comment type="subcellular location">
    <subcellularLocation>
        <location evidence="1">Membrane</location>
        <topology evidence="1">Single-pass membrane protein</topology>
    </subcellularLocation>
</comment>
<evidence type="ECO:0000256" key="2">
    <source>
        <dbReference type="ARBA" id="ARBA00022692"/>
    </source>
</evidence>
<evidence type="ECO:0000313" key="10">
    <source>
        <dbReference type="Proteomes" id="UP000321570"/>
    </source>
</evidence>
<evidence type="ECO:0000256" key="3">
    <source>
        <dbReference type="ARBA" id="ARBA00022723"/>
    </source>
</evidence>
<keyword evidence="2" id="KW-0812">Transmembrane</keyword>
<dbReference type="PANTHER" id="PTHR14402:SF10">
    <property type="entry name" value="3CXXC-TYPE DOMAIN-CONTAINING PROTEIN"/>
    <property type="match status" value="1"/>
</dbReference>
<dbReference type="GO" id="GO:0051205">
    <property type="term" value="P:protein insertion into membrane"/>
    <property type="evidence" value="ECO:0007669"/>
    <property type="project" value="TreeGrafter"/>
</dbReference>
<evidence type="ECO:0000256" key="1">
    <source>
        <dbReference type="ARBA" id="ARBA00004167"/>
    </source>
</evidence>
<dbReference type="EMBL" id="CABIJS010000155">
    <property type="protein sequence ID" value="VUZ45060.1"/>
    <property type="molecule type" value="Genomic_DNA"/>
</dbReference>
<evidence type="ECO:0000256" key="4">
    <source>
        <dbReference type="ARBA" id="ARBA00022771"/>
    </source>
</evidence>
<feature type="domain" description="3CxxC-type" evidence="8">
    <location>
        <begin position="179"/>
        <end position="265"/>
    </location>
</feature>
<accession>A0A564YCX0</accession>
<keyword evidence="6" id="KW-1133">Transmembrane helix</keyword>
<gene>
    <name evidence="9" type="ORF">WMSIL1_LOCUS4986</name>
</gene>
<dbReference type="Pfam" id="PF13695">
    <property type="entry name" value="Zn_ribbon_3CxxC"/>
    <property type="match status" value="1"/>
</dbReference>
<proteinExistence type="predicted"/>